<name>A0ABX8UG29_9BURK</name>
<sequence length="191" mass="21060">MTDEALNAESATRLHKEMLERKAHPTELGEFYRIALARQLWGSQKKLAHALHVSAASVSRAISAANLPRPVLDLFLEAGMPSARMARALAKLVESKGAAAIVSNANKLLHLRLTPDEIFTRLCAGHTALEKFPTTSVEVITGSRGPRHLRIDSPDMDLLITSLPNIRAMVEACLSLEVSQLRRRKRSNIVR</sequence>
<proteinExistence type="predicted"/>
<organism evidence="1 2">
    <name type="scientific">Paraburkholderia edwinii</name>
    <dbReference type="NCBI Taxonomy" id="2861782"/>
    <lineage>
        <taxon>Bacteria</taxon>
        <taxon>Pseudomonadati</taxon>
        <taxon>Pseudomonadota</taxon>
        <taxon>Betaproteobacteria</taxon>
        <taxon>Burkholderiales</taxon>
        <taxon>Burkholderiaceae</taxon>
        <taxon>Paraburkholderia</taxon>
    </lineage>
</organism>
<dbReference type="Proteomes" id="UP000826462">
    <property type="component" value="Chromosome 1"/>
</dbReference>
<evidence type="ECO:0000313" key="1">
    <source>
        <dbReference type="EMBL" id="QYD67830.1"/>
    </source>
</evidence>
<dbReference type="Gene3D" id="1.10.10.2830">
    <property type="match status" value="1"/>
</dbReference>
<dbReference type="EMBL" id="CP080095">
    <property type="protein sequence ID" value="QYD67830.1"/>
    <property type="molecule type" value="Genomic_DNA"/>
</dbReference>
<gene>
    <name evidence="1" type="ORF">KZJ38_16085</name>
</gene>
<reference evidence="1 2" key="1">
    <citation type="submission" date="2021-07" db="EMBL/GenBank/DDBJ databases">
        <title>Paraburkholderia edwinii protects Aspergillus sp. from phenazines by acting as a toxin sponge.</title>
        <authorList>
            <person name="Dahlstrom K.M."/>
            <person name="Newman D.K."/>
        </authorList>
    </citation>
    <scope>NUCLEOTIDE SEQUENCE [LARGE SCALE GENOMIC DNA]</scope>
    <source>
        <strain evidence="1 2">Pe01</strain>
    </source>
</reference>
<protein>
    <submittedName>
        <fullName evidence="1">Uncharacterized protein</fullName>
    </submittedName>
</protein>
<evidence type="ECO:0000313" key="2">
    <source>
        <dbReference type="Proteomes" id="UP000826462"/>
    </source>
</evidence>
<accession>A0ABX8UG29</accession>
<keyword evidence="2" id="KW-1185">Reference proteome</keyword>
<dbReference type="RefSeq" id="WP_219797120.1">
    <property type="nucleotide sequence ID" value="NZ_CP080095.1"/>
</dbReference>
<dbReference type="SUPFAM" id="SSF109709">
    <property type="entry name" value="KorB DNA-binding domain-like"/>
    <property type="match status" value="1"/>
</dbReference>